<name>A5Z9Z9_9FIRM</name>
<gene>
    <name evidence="2" type="ORF">EUBVEN_02547</name>
</gene>
<evidence type="ECO:0000313" key="2">
    <source>
        <dbReference type="EMBL" id="EDM49901.1"/>
    </source>
</evidence>
<organism evidence="2 3">
    <name type="scientific">Eubacterium ventriosum ATCC 27560</name>
    <dbReference type="NCBI Taxonomy" id="411463"/>
    <lineage>
        <taxon>Bacteria</taxon>
        <taxon>Bacillati</taxon>
        <taxon>Bacillota</taxon>
        <taxon>Clostridia</taxon>
        <taxon>Eubacteriales</taxon>
        <taxon>Eubacteriaceae</taxon>
        <taxon>Eubacterium</taxon>
    </lineage>
</organism>
<feature type="transmembrane region" description="Helical" evidence="1">
    <location>
        <begin position="26"/>
        <end position="58"/>
    </location>
</feature>
<reference evidence="2 3" key="1">
    <citation type="submission" date="2007-03" db="EMBL/GenBank/DDBJ databases">
        <authorList>
            <person name="Fulton L."/>
            <person name="Clifton S."/>
            <person name="Fulton B."/>
            <person name="Xu J."/>
            <person name="Minx P."/>
            <person name="Pepin K.H."/>
            <person name="Johnson M."/>
            <person name="Thiruvilangam P."/>
            <person name="Bhonagiri V."/>
            <person name="Nash W.E."/>
            <person name="Mardis E.R."/>
            <person name="Wilson R.K."/>
        </authorList>
    </citation>
    <scope>NUCLEOTIDE SEQUENCE [LARGE SCALE GENOMIC DNA]</scope>
    <source>
        <strain evidence="2 3">ATCC 27560</strain>
    </source>
</reference>
<comment type="caution">
    <text evidence="2">The sequence shown here is derived from an EMBL/GenBank/DDBJ whole genome shotgun (WGS) entry which is preliminary data.</text>
</comment>
<accession>A5Z9Z9</accession>
<proteinExistence type="predicted"/>
<keyword evidence="1" id="KW-0472">Membrane</keyword>
<dbReference type="Proteomes" id="UP000006000">
    <property type="component" value="Unassembled WGS sequence"/>
</dbReference>
<dbReference type="EMBL" id="AAVL02000038">
    <property type="protein sequence ID" value="EDM49901.1"/>
    <property type="molecule type" value="Genomic_DNA"/>
</dbReference>
<keyword evidence="1" id="KW-0812">Transmembrane</keyword>
<keyword evidence="1" id="KW-1133">Transmembrane helix</keyword>
<dbReference type="HOGENOM" id="CLU_2861101_0_0_9"/>
<sequence>MSTTGHALEKKGRRISPTPLHLSGFIFSYLRCFLMCCLLLHLIHTSSLKCICIILILLRLSDHR</sequence>
<dbReference type="AlphaFoldDB" id="A5Z9Z9"/>
<reference evidence="2 3" key="2">
    <citation type="submission" date="2007-04" db="EMBL/GenBank/DDBJ databases">
        <title>Draft genome sequence of Eubacterium ventriosum (ATCC 27560).</title>
        <authorList>
            <person name="Sudarsanam P."/>
            <person name="Ley R."/>
            <person name="Guruge J."/>
            <person name="Turnbaugh P.J."/>
            <person name="Mahowald M."/>
            <person name="Liep D."/>
            <person name="Gordon J."/>
        </authorList>
    </citation>
    <scope>NUCLEOTIDE SEQUENCE [LARGE SCALE GENOMIC DNA]</scope>
    <source>
        <strain evidence="2 3">ATCC 27560</strain>
    </source>
</reference>
<protein>
    <submittedName>
        <fullName evidence="2">Uncharacterized protein</fullName>
    </submittedName>
</protein>
<evidence type="ECO:0000256" key="1">
    <source>
        <dbReference type="SAM" id="Phobius"/>
    </source>
</evidence>
<evidence type="ECO:0000313" key="3">
    <source>
        <dbReference type="Proteomes" id="UP000006000"/>
    </source>
</evidence>